<name>A0AAF0X2M9_DAUCS</name>
<dbReference type="PROSITE" id="PS00653">
    <property type="entry name" value="GLYCOSYL_HYDROL_F1_2"/>
    <property type="match status" value="1"/>
</dbReference>
<dbReference type="InterPro" id="IPR033132">
    <property type="entry name" value="GH_1_N_CS"/>
</dbReference>
<organism evidence="6 7">
    <name type="scientific">Daucus carota subsp. sativus</name>
    <name type="common">Carrot</name>
    <dbReference type="NCBI Taxonomy" id="79200"/>
    <lineage>
        <taxon>Eukaryota</taxon>
        <taxon>Viridiplantae</taxon>
        <taxon>Streptophyta</taxon>
        <taxon>Embryophyta</taxon>
        <taxon>Tracheophyta</taxon>
        <taxon>Spermatophyta</taxon>
        <taxon>Magnoliopsida</taxon>
        <taxon>eudicotyledons</taxon>
        <taxon>Gunneridae</taxon>
        <taxon>Pentapetalae</taxon>
        <taxon>asterids</taxon>
        <taxon>campanulids</taxon>
        <taxon>Apiales</taxon>
        <taxon>Apiaceae</taxon>
        <taxon>Apioideae</taxon>
        <taxon>Scandiceae</taxon>
        <taxon>Daucinae</taxon>
        <taxon>Daucus</taxon>
        <taxon>Daucus sect. Daucus</taxon>
    </lineage>
</organism>
<dbReference type="Pfam" id="PF00232">
    <property type="entry name" value="Glyco_hydro_1"/>
    <property type="match status" value="1"/>
</dbReference>
<dbReference type="Proteomes" id="UP000077755">
    <property type="component" value="Chromosome 5"/>
</dbReference>
<evidence type="ECO:0000256" key="3">
    <source>
        <dbReference type="ARBA" id="ARBA00023295"/>
    </source>
</evidence>
<dbReference type="AlphaFoldDB" id="A0AAF0X2M9"/>
<evidence type="ECO:0000256" key="2">
    <source>
        <dbReference type="ARBA" id="ARBA00022801"/>
    </source>
</evidence>
<evidence type="ECO:0000256" key="5">
    <source>
        <dbReference type="SAM" id="SignalP"/>
    </source>
</evidence>
<accession>A0AAF0X2M9</accession>
<dbReference type="InterPro" id="IPR017853">
    <property type="entry name" value="GH"/>
</dbReference>
<dbReference type="InterPro" id="IPR001360">
    <property type="entry name" value="Glyco_hydro_1"/>
</dbReference>
<dbReference type="GO" id="GO:0008422">
    <property type="term" value="F:beta-glucosidase activity"/>
    <property type="evidence" value="ECO:0007669"/>
    <property type="project" value="TreeGrafter"/>
</dbReference>
<keyword evidence="2" id="KW-0378">Hydrolase</keyword>
<evidence type="ECO:0000256" key="4">
    <source>
        <dbReference type="RuleBase" id="RU003690"/>
    </source>
</evidence>
<dbReference type="Gene3D" id="3.20.20.80">
    <property type="entry name" value="Glycosidases"/>
    <property type="match status" value="1"/>
</dbReference>
<keyword evidence="5" id="KW-0732">Signal</keyword>
<reference evidence="6" key="2">
    <citation type="submission" date="2022-03" db="EMBL/GenBank/DDBJ databases">
        <title>Draft title - Genomic analysis of global carrot germplasm unveils the trajectory of domestication and the origin of high carotenoid orange carrot.</title>
        <authorList>
            <person name="Iorizzo M."/>
            <person name="Ellison S."/>
            <person name="Senalik D."/>
            <person name="Macko-Podgorni A."/>
            <person name="Grzebelus D."/>
            <person name="Bostan H."/>
            <person name="Rolling W."/>
            <person name="Curaba J."/>
            <person name="Simon P."/>
        </authorList>
    </citation>
    <scope>NUCLEOTIDE SEQUENCE</scope>
    <source>
        <tissue evidence="6">Leaf</tissue>
    </source>
</reference>
<dbReference type="SUPFAM" id="SSF51445">
    <property type="entry name" value="(Trans)glycosidases"/>
    <property type="match status" value="1"/>
</dbReference>
<dbReference type="PANTHER" id="PTHR10353">
    <property type="entry name" value="GLYCOSYL HYDROLASE"/>
    <property type="match status" value="1"/>
</dbReference>
<dbReference type="FunFam" id="3.20.20.80:FF:000020">
    <property type="entry name" value="Beta-glucosidase 12"/>
    <property type="match status" value="1"/>
</dbReference>
<sequence length="528" mass="60947">MQVKVYCRFILFLCMLVLCSPHSLAHPEEIKRSDFPSGFIFGAATSAYQIEGAYLEDGKSLTNWDFFCQINGSIENGDNGFVCDDHYHRYLEDIDILHSLGVDAYRFSISWARVLPRGRFGKVNPSGIMFYNNIIDNLLAKGIEPFVTLHHHDLPQEFEDRYGAWLNPLMQEDFVYFAEICFKNFGDRVKLWSTINEPNLFAEMAYIKGVYPPARCSEPFGNCSFGNSDLEPLIVMHNMLLAHGKVAKLYKDRFKSEQGGVVGIVISMFMYEPLTDTKLDKEAAIRALAFNVAWGLDPLIFGDYPPEMRQYHGSELPQFSLEEIKYINGSLDFIGVNHYSSLYAKDCTQSYCPLGGDHAVKGFTYTTGERDGVPIGNRTGMERFFVVPEGMEKIINYLKNRYNNMPMYVTENGYPSPQHQNLEDTLQDSDRIEFHKAYLAYLAKAIRDGADVRGYFVWTLMDDFEWDHGYNQRLGLYYVNRSTLDRIPKLSRDWYKHFLSYDSVDNERSNREKFISNKIQNYINIRSS</sequence>
<feature type="signal peptide" evidence="5">
    <location>
        <begin position="1"/>
        <end position="25"/>
    </location>
</feature>
<proteinExistence type="inferred from homology"/>
<keyword evidence="3" id="KW-0326">Glycosidase</keyword>
<dbReference type="PANTHER" id="PTHR10353:SF175">
    <property type="entry name" value="BETA-GLUCOSIDASE 18-LIKE ISOFORM X1"/>
    <property type="match status" value="1"/>
</dbReference>
<dbReference type="PRINTS" id="PR00131">
    <property type="entry name" value="GLHYDRLASE1"/>
</dbReference>
<evidence type="ECO:0000313" key="7">
    <source>
        <dbReference type="Proteomes" id="UP000077755"/>
    </source>
</evidence>
<comment type="similarity">
    <text evidence="1 4">Belongs to the glycosyl hydrolase 1 family.</text>
</comment>
<evidence type="ECO:0000256" key="1">
    <source>
        <dbReference type="ARBA" id="ARBA00010838"/>
    </source>
</evidence>
<dbReference type="KEGG" id="dcr:108224076"/>
<keyword evidence="7" id="KW-1185">Reference proteome</keyword>
<reference evidence="6" key="1">
    <citation type="journal article" date="2016" name="Nat. Genet.">
        <title>A high-quality carrot genome assembly provides new insights into carotenoid accumulation and asterid genome evolution.</title>
        <authorList>
            <person name="Iorizzo M."/>
            <person name="Ellison S."/>
            <person name="Senalik D."/>
            <person name="Zeng P."/>
            <person name="Satapoomin P."/>
            <person name="Huang J."/>
            <person name="Bowman M."/>
            <person name="Iovene M."/>
            <person name="Sanseverino W."/>
            <person name="Cavagnaro P."/>
            <person name="Yildiz M."/>
            <person name="Macko-Podgorni A."/>
            <person name="Moranska E."/>
            <person name="Grzebelus E."/>
            <person name="Grzebelus D."/>
            <person name="Ashrafi H."/>
            <person name="Zheng Z."/>
            <person name="Cheng S."/>
            <person name="Spooner D."/>
            <person name="Van Deynze A."/>
            <person name="Simon P."/>
        </authorList>
    </citation>
    <scope>NUCLEOTIDE SEQUENCE</scope>
    <source>
        <tissue evidence="6">Leaf</tissue>
    </source>
</reference>
<gene>
    <name evidence="6" type="ORF">DCAR_0519611</name>
</gene>
<feature type="chain" id="PRO_5042007463" evidence="5">
    <location>
        <begin position="26"/>
        <end position="528"/>
    </location>
</feature>
<dbReference type="GO" id="GO:0005975">
    <property type="term" value="P:carbohydrate metabolic process"/>
    <property type="evidence" value="ECO:0007669"/>
    <property type="project" value="InterPro"/>
</dbReference>
<protein>
    <submittedName>
        <fullName evidence="6">Uncharacterized protein</fullName>
    </submittedName>
</protein>
<dbReference type="EMBL" id="CP093347">
    <property type="protein sequence ID" value="WOH00253.1"/>
    <property type="molecule type" value="Genomic_DNA"/>
</dbReference>
<evidence type="ECO:0000313" key="6">
    <source>
        <dbReference type="EMBL" id="WOH00253.1"/>
    </source>
</evidence>